<dbReference type="Proteomes" id="UP001383192">
    <property type="component" value="Unassembled WGS sequence"/>
</dbReference>
<proteinExistence type="predicted"/>
<comment type="caution">
    <text evidence="1">The sequence shown here is derived from an EMBL/GenBank/DDBJ whole genome shotgun (WGS) entry which is preliminary data.</text>
</comment>
<evidence type="ECO:0000313" key="2">
    <source>
        <dbReference type="Proteomes" id="UP001383192"/>
    </source>
</evidence>
<dbReference type="EMBL" id="JAYKXP010000090">
    <property type="protein sequence ID" value="KAK7028101.1"/>
    <property type="molecule type" value="Genomic_DNA"/>
</dbReference>
<accession>A0AAW0BNZ6</accession>
<sequence>MTWPTKLTVITAPEQPASFIDSADTSDSFHPFPTFPLPPQVPPFNTVDPRCLVITPSATAGHLYTPQPTPSATPWLTLPSPPDVESPLRLGTPFIPAGLYPTGWNNFTPLSSTSSLYFDHTPSVPPNSPSIGWLEQPPSIGAWRDRKEYESLFRFIEDKYTPSDAVEVFRAIDRVFAQFAFMLRQKRADLSEDVQKDLAVALRGDLHGFLDRVERGYAIERRFERIVKADGVEMRELFRHQIEQCAYCAADPSFYHVHVLSFGERPLLGNDIFFTTLAEKIAASEATFSFNFRPQGTGVSENMEVNENDNGIHYYVDKELVN</sequence>
<gene>
    <name evidence="1" type="ORF">VNI00_014916</name>
</gene>
<name>A0AAW0BNZ6_9AGAR</name>
<evidence type="ECO:0000313" key="1">
    <source>
        <dbReference type="EMBL" id="KAK7028101.1"/>
    </source>
</evidence>
<protein>
    <submittedName>
        <fullName evidence="1">Uncharacterized protein</fullName>
    </submittedName>
</protein>
<organism evidence="1 2">
    <name type="scientific">Paramarasmius palmivorus</name>
    <dbReference type="NCBI Taxonomy" id="297713"/>
    <lineage>
        <taxon>Eukaryota</taxon>
        <taxon>Fungi</taxon>
        <taxon>Dikarya</taxon>
        <taxon>Basidiomycota</taxon>
        <taxon>Agaricomycotina</taxon>
        <taxon>Agaricomycetes</taxon>
        <taxon>Agaricomycetidae</taxon>
        <taxon>Agaricales</taxon>
        <taxon>Marasmiineae</taxon>
        <taxon>Marasmiaceae</taxon>
        <taxon>Paramarasmius</taxon>
    </lineage>
</organism>
<dbReference type="AlphaFoldDB" id="A0AAW0BNZ6"/>
<reference evidence="1 2" key="1">
    <citation type="submission" date="2024-01" db="EMBL/GenBank/DDBJ databases">
        <title>A draft genome for a cacao thread blight-causing isolate of Paramarasmius palmivorus.</title>
        <authorList>
            <person name="Baruah I.K."/>
            <person name="Bukari Y."/>
            <person name="Amoako-Attah I."/>
            <person name="Meinhardt L.W."/>
            <person name="Bailey B.A."/>
            <person name="Cohen S.P."/>
        </authorList>
    </citation>
    <scope>NUCLEOTIDE SEQUENCE [LARGE SCALE GENOMIC DNA]</scope>
    <source>
        <strain evidence="1 2">GH-12</strain>
    </source>
</reference>
<keyword evidence="2" id="KW-1185">Reference proteome</keyword>